<protein>
    <submittedName>
        <fullName evidence="2">Uncharacterized protein</fullName>
    </submittedName>
</protein>
<evidence type="ECO:0000313" key="2">
    <source>
        <dbReference type="EMBL" id="MEZ0492125.1"/>
    </source>
</evidence>
<feature type="region of interest" description="Disordered" evidence="1">
    <location>
        <begin position="165"/>
        <end position="186"/>
    </location>
</feature>
<evidence type="ECO:0000256" key="1">
    <source>
        <dbReference type="SAM" id="MobiDB-lite"/>
    </source>
</evidence>
<dbReference type="EMBL" id="JBGGTQ010000003">
    <property type="protein sequence ID" value="MEZ0492125.1"/>
    <property type="molecule type" value="Genomic_DNA"/>
</dbReference>
<keyword evidence="3" id="KW-1185">Reference proteome</keyword>
<dbReference type="Proteomes" id="UP001566476">
    <property type="component" value="Unassembled WGS sequence"/>
</dbReference>
<sequence>MVTVLFDDQVPVHYGFINLQPDDAEVELDHTSSRGGQANGLCGATFPGQLHMVTGLHTGPVALRLELHPAQPPVPVQWEDVVEVPFTATTGSYWLSAFDWWHEIGILPDTYRVRWCANGMDQAHDRTRMDGEPTLDQYLLQLWPAPSTPDAVIRLGSQSAAYWHREAATTQPPPTPQERAAQRAEQEQQELAAQTQREAAQEVEEWGGRAPTAQLRAVGGRTGQLAHLDRDVVDALAALNGAQQRAVAVWAARRACDVAGITTLDWIEQALDSALRGEPLPQEWADFDQVWNRLFPAPESQSEVEIVYTGRYLAAGEEYVHEPLAPEATAIDAVLQAGEQDAAQAVMGAVDALARGHVDPAVVLLEVRRLAEGSWPSR</sequence>
<comment type="caution">
    <text evidence="2">The sequence shown here is derived from an EMBL/GenBank/DDBJ whole genome shotgun (WGS) entry which is preliminary data.</text>
</comment>
<dbReference type="RefSeq" id="WP_370718169.1">
    <property type="nucleotide sequence ID" value="NZ_JBGGTQ010000003.1"/>
</dbReference>
<gene>
    <name evidence="2" type="ORF">AB2L28_07725</name>
</gene>
<organism evidence="2 3">
    <name type="scientific">Kineococcus mangrovi</name>
    <dbReference type="NCBI Taxonomy" id="1660183"/>
    <lineage>
        <taxon>Bacteria</taxon>
        <taxon>Bacillati</taxon>
        <taxon>Actinomycetota</taxon>
        <taxon>Actinomycetes</taxon>
        <taxon>Kineosporiales</taxon>
        <taxon>Kineosporiaceae</taxon>
        <taxon>Kineococcus</taxon>
    </lineage>
</organism>
<evidence type="ECO:0000313" key="3">
    <source>
        <dbReference type="Proteomes" id="UP001566476"/>
    </source>
</evidence>
<accession>A0ABV4I0C5</accession>
<name>A0ABV4I0C5_9ACTN</name>
<reference evidence="2 3" key="1">
    <citation type="submission" date="2024-07" db="EMBL/GenBank/DDBJ databases">
        <authorList>
            <person name="Thanompreechachai J."/>
            <person name="Duangmal K."/>
        </authorList>
    </citation>
    <scope>NUCLEOTIDE SEQUENCE [LARGE SCALE GENOMIC DNA]</scope>
    <source>
        <strain evidence="2 3">TBRC 1896</strain>
    </source>
</reference>
<proteinExistence type="predicted"/>